<dbReference type="InterPro" id="IPR035940">
    <property type="entry name" value="CAP_sf"/>
</dbReference>
<keyword evidence="3 8" id="KW-0732">Signal</keyword>
<dbReference type="PRINTS" id="PR00838">
    <property type="entry name" value="V5ALLERGEN"/>
</dbReference>
<dbReference type="FunFam" id="3.40.33.10:FF:000006">
    <property type="entry name" value="Putative pathogenesis-related protein 1"/>
    <property type="match status" value="1"/>
</dbReference>
<evidence type="ECO:0000256" key="5">
    <source>
        <dbReference type="ARBA" id="ARBA00023157"/>
    </source>
</evidence>
<keyword evidence="6" id="KW-0568">Pathogenesis-related protein</keyword>
<evidence type="ECO:0000256" key="1">
    <source>
        <dbReference type="ARBA" id="ARBA00003143"/>
    </source>
</evidence>
<dbReference type="SUPFAM" id="SSF55797">
    <property type="entry name" value="PR-1-like"/>
    <property type="match status" value="1"/>
</dbReference>
<keyword evidence="11" id="KW-1185">Reference proteome</keyword>
<name>A0A087H1E9_ARAAL</name>
<evidence type="ECO:0000256" key="4">
    <source>
        <dbReference type="ARBA" id="ARBA00022821"/>
    </source>
</evidence>
<dbReference type="InterPro" id="IPR014044">
    <property type="entry name" value="CAP_dom"/>
</dbReference>
<evidence type="ECO:0000313" key="10">
    <source>
        <dbReference type="EMBL" id="KFK35951.1"/>
    </source>
</evidence>
<feature type="chain" id="PRO_5001822657" description="Pathogenesis-related protein 1" evidence="8">
    <location>
        <begin position="24"/>
        <end position="161"/>
    </location>
</feature>
<dbReference type="InterPro" id="IPR002413">
    <property type="entry name" value="V5_allergen-like"/>
</dbReference>
<evidence type="ECO:0000256" key="6">
    <source>
        <dbReference type="ARBA" id="ARBA00023265"/>
    </source>
</evidence>
<dbReference type="PANTHER" id="PTHR10334">
    <property type="entry name" value="CYSTEINE-RICH SECRETORY PROTEIN-RELATED"/>
    <property type="match status" value="1"/>
</dbReference>
<protein>
    <recommendedName>
        <fullName evidence="7">Pathogenesis-related protein 1</fullName>
    </recommendedName>
</protein>
<dbReference type="InterPro" id="IPR001283">
    <property type="entry name" value="CRISP-related"/>
</dbReference>
<dbReference type="Gramene" id="KFK35951">
    <property type="protein sequence ID" value="KFK35951"/>
    <property type="gene ID" value="AALP_AA4G059500"/>
</dbReference>
<dbReference type="OMA" id="GENAYWW"/>
<keyword evidence="5" id="KW-1015">Disulfide bond</keyword>
<gene>
    <name evidence="10" type="ordered locus">AALP_Aa4g059500</name>
</gene>
<evidence type="ECO:0000256" key="8">
    <source>
        <dbReference type="SAM" id="SignalP"/>
    </source>
</evidence>
<sequence>MNTFKTLSLLIVAVSFLVIAINAQNTIQDYLNTHNNARSLVGVPNLVWDAALANYALTYANSRKADCNLVHSNGPYGENLAKGSSATFSGVSAVNLWVAEKPYYSYTANSCTGGKQCLHYTQVVWRRSVKVGCARVQCNNTWWFVTCNYNEPGNYIGEYPY</sequence>
<evidence type="ECO:0000256" key="7">
    <source>
        <dbReference type="ARBA" id="ARBA00073092"/>
    </source>
</evidence>
<dbReference type="SMART" id="SM00198">
    <property type="entry name" value="SCP"/>
    <property type="match status" value="1"/>
</dbReference>
<reference evidence="11" key="1">
    <citation type="journal article" date="2015" name="Nat. Plants">
        <title>Genome expansion of Arabis alpina linked with retrotransposition and reduced symmetric DNA methylation.</title>
        <authorList>
            <person name="Willing E.M."/>
            <person name="Rawat V."/>
            <person name="Mandakova T."/>
            <person name="Maumus F."/>
            <person name="James G.V."/>
            <person name="Nordstroem K.J."/>
            <person name="Becker C."/>
            <person name="Warthmann N."/>
            <person name="Chica C."/>
            <person name="Szarzynska B."/>
            <person name="Zytnicki M."/>
            <person name="Albani M.C."/>
            <person name="Kiefer C."/>
            <person name="Bergonzi S."/>
            <person name="Castaings L."/>
            <person name="Mateos J.L."/>
            <person name="Berns M.C."/>
            <person name="Bujdoso N."/>
            <person name="Piofczyk T."/>
            <person name="de Lorenzo L."/>
            <person name="Barrero-Sicilia C."/>
            <person name="Mateos I."/>
            <person name="Piednoel M."/>
            <person name="Hagmann J."/>
            <person name="Chen-Min-Tao R."/>
            <person name="Iglesias-Fernandez R."/>
            <person name="Schuster S.C."/>
            <person name="Alonso-Blanco C."/>
            <person name="Roudier F."/>
            <person name="Carbonero P."/>
            <person name="Paz-Ares J."/>
            <person name="Davis S.J."/>
            <person name="Pecinka A."/>
            <person name="Quesneville H."/>
            <person name="Colot V."/>
            <person name="Lysak M.A."/>
            <person name="Weigel D."/>
            <person name="Coupland G."/>
            <person name="Schneeberger K."/>
        </authorList>
    </citation>
    <scope>NUCLEOTIDE SEQUENCE [LARGE SCALE GENOMIC DNA]</scope>
    <source>
        <strain evidence="11">cv. Pajares</strain>
    </source>
</reference>
<dbReference type="EMBL" id="CM002872">
    <property type="protein sequence ID" value="KFK35951.1"/>
    <property type="molecule type" value="Genomic_DNA"/>
</dbReference>
<evidence type="ECO:0000256" key="2">
    <source>
        <dbReference type="ARBA" id="ARBA00009923"/>
    </source>
</evidence>
<dbReference type="eggNOG" id="KOG3017">
    <property type="taxonomic scope" value="Eukaryota"/>
</dbReference>
<accession>A0A087H1E9</accession>
<dbReference type="OrthoDB" id="337038at2759"/>
<organism evidence="10 11">
    <name type="scientific">Arabis alpina</name>
    <name type="common">Alpine rock-cress</name>
    <dbReference type="NCBI Taxonomy" id="50452"/>
    <lineage>
        <taxon>Eukaryota</taxon>
        <taxon>Viridiplantae</taxon>
        <taxon>Streptophyta</taxon>
        <taxon>Embryophyta</taxon>
        <taxon>Tracheophyta</taxon>
        <taxon>Spermatophyta</taxon>
        <taxon>Magnoliopsida</taxon>
        <taxon>eudicotyledons</taxon>
        <taxon>Gunneridae</taxon>
        <taxon>Pentapetalae</taxon>
        <taxon>rosids</taxon>
        <taxon>malvids</taxon>
        <taxon>Brassicales</taxon>
        <taxon>Brassicaceae</taxon>
        <taxon>Arabideae</taxon>
        <taxon>Arabis</taxon>
    </lineage>
</organism>
<evidence type="ECO:0000313" key="11">
    <source>
        <dbReference type="Proteomes" id="UP000029120"/>
    </source>
</evidence>
<dbReference type="AlphaFoldDB" id="A0A087H1E9"/>
<keyword evidence="4" id="KW-0611">Plant defense</keyword>
<comment type="function">
    <text evidence="1">Probably involved in the defense reaction of plants against pathogens.</text>
</comment>
<feature type="signal peptide" evidence="8">
    <location>
        <begin position="1"/>
        <end position="23"/>
    </location>
</feature>
<dbReference type="Proteomes" id="UP000029120">
    <property type="component" value="Chromosome 4"/>
</dbReference>
<dbReference type="Pfam" id="PF00188">
    <property type="entry name" value="CAP"/>
    <property type="match status" value="1"/>
</dbReference>
<comment type="similarity">
    <text evidence="2">Belongs to the CRISP family.</text>
</comment>
<proteinExistence type="inferred from homology"/>
<evidence type="ECO:0000256" key="3">
    <source>
        <dbReference type="ARBA" id="ARBA00022729"/>
    </source>
</evidence>
<evidence type="ECO:0000259" key="9">
    <source>
        <dbReference type="SMART" id="SM00198"/>
    </source>
</evidence>
<dbReference type="GO" id="GO:0098542">
    <property type="term" value="P:defense response to other organism"/>
    <property type="evidence" value="ECO:0007669"/>
    <property type="project" value="UniProtKB-ARBA"/>
</dbReference>
<dbReference type="PRINTS" id="PR00837">
    <property type="entry name" value="V5TPXLIKE"/>
</dbReference>
<dbReference type="CDD" id="cd05381">
    <property type="entry name" value="CAP_PR-1"/>
    <property type="match status" value="1"/>
</dbReference>
<feature type="domain" description="SCP" evidence="9">
    <location>
        <begin position="25"/>
        <end position="157"/>
    </location>
</feature>
<dbReference type="Gene3D" id="3.40.33.10">
    <property type="entry name" value="CAP"/>
    <property type="match status" value="1"/>
</dbReference>